<dbReference type="Gene3D" id="3.30.40.10">
    <property type="entry name" value="Zinc/RING finger domain, C3HC4 (zinc finger)"/>
    <property type="match status" value="2"/>
</dbReference>
<keyword evidence="10" id="KW-0862">Zinc</keyword>
<evidence type="ECO:0000256" key="4">
    <source>
        <dbReference type="ARBA" id="ARBA00022603"/>
    </source>
</evidence>
<dbReference type="InterPro" id="IPR046341">
    <property type="entry name" value="SET_dom_sf"/>
</dbReference>
<organism evidence="19 20">
    <name type="scientific">Sphagnum jensenii</name>
    <dbReference type="NCBI Taxonomy" id="128206"/>
    <lineage>
        <taxon>Eukaryota</taxon>
        <taxon>Viridiplantae</taxon>
        <taxon>Streptophyta</taxon>
        <taxon>Embryophyta</taxon>
        <taxon>Bryophyta</taxon>
        <taxon>Sphagnophytina</taxon>
        <taxon>Sphagnopsida</taxon>
        <taxon>Sphagnales</taxon>
        <taxon>Sphagnaceae</taxon>
        <taxon>Sphagnum</taxon>
    </lineage>
</organism>
<proteinExistence type="predicted"/>
<dbReference type="PROSITE" id="PS50868">
    <property type="entry name" value="POST_SET"/>
    <property type="match status" value="1"/>
</dbReference>
<dbReference type="InterPro" id="IPR050777">
    <property type="entry name" value="SET2_Histone-Lys_MeTrsfase"/>
</dbReference>
<dbReference type="InterPro" id="IPR015125">
    <property type="entry name" value="53-BP1_Tudor"/>
</dbReference>
<keyword evidence="4" id="KW-0489">Methyltransferase</keyword>
<dbReference type="CDD" id="cd15566">
    <property type="entry name" value="PHD3_NSD"/>
    <property type="match status" value="1"/>
</dbReference>
<evidence type="ECO:0000256" key="8">
    <source>
        <dbReference type="ARBA" id="ARBA00022737"/>
    </source>
</evidence>
<evidence type="ECO:0000313" key="19">
    <source>
        <dbReference type="EMBL" id="CAK9265334.1"/>
    </source>
</evidence>
<evidence type="ECO:0000259" key="17">
    <source>
        <dbReference type="PROSITE" id="PS50868"/>
    </source>
</evidence>
<dbReference type="Proteomes" id="UP001497444">
    <property type="component" value="Chromosome 17"/>
</dbReference>
<dbReference type="InterPro" id="IPR001214">
    <property type="entry name" value="SET_dom"/>
</dbReference>
<dbReference type="InterPro" id="IPR001965">
    <property type="entry name" value="Znf_PHD"/>
</dbReference>
<evidence type="ECO:0000259" key="16">
    <source>
        <dbReference type="PROSITE" id="PS50280"/>
    </source>
</evidence>
<keyword evidence="11" id="KW-0156">Chromatin regulator</keyword>
<evidence type="ECO:0000256" key="12">
    <source>
        <dbReference type="ARBA" id="ARBA00023242"/>
    </source>
</evidence>
<dbReference type="Pfam" id="PF23004">
    <property type="entry name" value="PHDvar_NSD"/>
    <property type="match status" value="1"/>
</dbReference>
<evidence type="ECO:0000313" key="20">
    <source>
        <dbReference type="Proteomes" id="UP001497444"/>
    </source>
</evidence>
<evidence type="ECO:0000259" key="15">
    <source>
        <dbReference type="PROSITE" id="PS50016"/>
    </source>
</evidence>
<dbReference type="InterPro" id="IPR013083">
    <property type="entry name" value="Znf_RING/FYVE/PHD"/>
</dbReference>
<dbReference type="SMART" id="SM00317">
    <property type="entry name" value="SET"/>
    <property type="match status" value="1"/>
</dbReference>
<feature type="domain" description="Post-SET" evidence="17">
    <location>
        <begin position="451"/>
        <end position="467"/>
    </location>
</feature>
<evidence type="ECO:0000259" key="18">
    <source>
        <dbReference type="PROSITE" id="PS51215"/>
    </source>
</evidence>
<feature type="region of interest" description="Disordered" evidence="14">
    <location>
        <begin position="1"/>
        <end position="32"/>
    </location>
</feature>
<comment type="subcellular location">
    <subcellularLocation>
        <location evidence="2">Chromosome</location>
    </subcellularLocation>
    <subcellularLocation>
        <location evidence="1">Nucleus</location>
    </subcellularLocation>
</comment>
<dbReference type="Pfam" id="PF09038">
    <property type="entry name" value="53-BP1_Tudor"/>
    <property type="match status" value="1"/>
</dbReference>
<dbReference type="InterPro" id="IPR011011">
    <property type="entry name" value="Znf_FYVE_PHD"/>
</dbReference>
<keyword evidence="12" id="KW-0539">Nucleus</keyword>
<feature type="domain" description="SET" evidence="16">
    <location>
        <begin position="328"/>
        <end position="445"/>
    </location>
</feature>
<dbReference type="SMART" id="SM00570">
    <property type="entry name" value="AWS"/>
    <property type="match status" value="1"/>
</dbReference>
<keyword evidence="6" id="KW-0949">S-adenosyl-L-methionine</keyword>
<feature type="domain" description="PHD-type" evidence="15">
    <location>
        <begin position="39"/>
        <end position="85"/>
    </location>
</feature>
<evidence type="ECO:0008006" key="21">
    <source>
        <dbReference type="Google" id="ProtNLM"/>
    </source>
</evidence>
<feature type="compositionally biased region" description="Acidic residues" evidence="14">
    <location>
        <begin position="22"/>
        <end position="32"/>
    </location>
</feature>
<evidence type="ECO:0000256" key="13">
    <source>
        <dbReference type="PROSITE-ProRule" id="PRU00146"/>
    </source>
</evidence>
<dbReference type="PROSITE" id="PS51215">
    <property type="entry name" value="AWS"/>
    <property type="match status" value="1"/>
</dbReference>
<dbReference type="Pfam" id="PF23011">
    <property type="entry name" value="PHD-1st_NSD"/>
    <property type="match status" value="1"/>
</dbReference>
<dbReference type="InterPro" id="IPR047893">
    <property type="entry name" value="ASHR3-like_SET"/>
</dbReference>
<evidence type="ECO:0000256" key="2">
    <source>
        <dbReference type="ARBA" id="ARBA00004286"/>
    </source>
</evidence>
<dbReference type="Pfam" id="PF22908">
    <property type="entry name" value="PHD_NSD"/>
    <property type="match status" value="1"/>
</dbReference>
<dbReference type="PROSITE" id="PS50280">
    <property type="entry name" value="SET"/>
    <property type="match status" value="1"/>
</dbReference>
<evidence type="ECO:0000256" key="9">
    <source>
        <dbReference type="ARBA" id="ARBA00022771"/>
    </source>
</evidence>
<evidence type="ECO:0000256" key="5">
    <source>
        <dbReference type="ARBA" id="ARBA00022679"/>
    </source>
</evidence>
<dbReference type="SUPFAM" id="SSF57903">
    <property type="entry name" value="FYVE/PHD zinc finger"/>
    <property type="match status" value="1"/>
</dbReference>
<dbReference type="CDD" id="cd19175">
    <property type="entry name" value="SET_ASHR3-like"/>
    <property type="match status" value="1"/>
</dbReference>
<reference evidence="19" key="1">
    <citation type="submission" date="2024-02" db="EMBL/GenBank/DDBJ databases">
        <authorList>
            <consortium name="ELIXIR-Norway"/>
            <consortium name="Elixir Norway"/>
        </authorList>
    </citation>
    <scope>NUCLEOTIDE SEQUENCE</scope>
</reference>
<keyword evidence="3" id="KW-0158">Chromosome</keyword>
<evidence type="ECO:0000256" key="6">
    <source>
        <dbReference type="ARBA" id="ARBA00022691"/>
    </source>
</evidence>
<evidence type="ECO:0000256" key="1">
    <source>
        <dbReference type="ARBA" id="ARBA00004123"/>
    </source>
</evidence>
<dbReference type="InterPro" id="IPR055198">
    <property type="entry name" value="NSD_PHD"/>
</dbReference>
<dbReference type="CDD" id="cd20404">
    <property type="entry name" value="Tudor_Agenet_AtEML-like"/>
    <property type="match status" value="1"/>
</dbReference>
<dbReference type="SMART" id="SM00249">
    <property type="entry name" value="PHD"/>
    <property type="match status" value="3"/>
</dbReference>
<dbReference type="Pfam" id="PF00856">
    <property type="entry name" value="SET"/>
    <property type="match status" value="1"/>
</dbReference>
<keyword evidence="7" id="KW-0479">Metal-binding</keyword>
<dbReference type="EMBL" id="OZ020112">
    <property type="protein sequence ID" value="CAK9265334.1"/>
    <property type="molecule type" value="Genomic_DNA"/>
</dbReference>
<dbReference type="InterPro" id="IPR019786">
    <property type="entry name" value="Zinc_finger_PHD-type_CS"/>
</dbReference>
<dbReference type="PROSITE" id="PS51578">
    <property type="entry name" value="SAM_MT43_SET2_2"/>
    <property type="match status" value="1"/>
</dbReference>
<dbReference type="InterPro" id="IPR025787">
    <property type="entry name" value="Hist-Lys_N-MeTrfase_SET2_plant"/>
</dbReference>
<evidence type="ECO:0000256" key="10">
    <source>
        <dbReference type="ARBA" id="ARBA00022833"/>
    </source>
</evidence>
<evidence type="ECO:0000256" key="3">
    <source>
        <dbReference type="ARBA" id="ARBA00022454"/>
    </source>
</evidence>
<dbReference type="Gene3D" id="2.170.270.10">
    <property type="entry name" value="SET domain"/>
    <property type="match status" value="1"/>
</dbReference>
<keyword evidence="9 13" id="KW-0863">Zinc-finger</keyword>
<accession>A0ABP0WFU5</accession>
<evidence type="ECO:0000256" key="7">
    <source>
        <dbReference type="ARBA" id="ARBA00022723"/>
    </source>
</evidence>
<feature type="compositionally biased region" description="Basic residues" evidence="14">
    <location>
        <begin position="1"/>
        <end position="17"/>
    </location>
</feature>
<name>A0ABP0WFU5_9BRYO</name>
<dbReference type="SUPFAM" id="SSF63748">
    <property type="entry name" value="Tudor/PWWP/MBT"/>
    <property type="match status" value="1"/>
</dbReference>
<feature type="domain" description="AWS" evidence="18">
    <location>
        <begin position="275"/>
        <end position="326"/>
    </location>
</feature>
<dbReference type="PROSITE" id="PS50016">
    <property type="entry name" value="ZF_PHD_2"/>
    <property type="match status" value="1"/>
</dbReference>
<dbReference type="InterPro" id="IPR059153">
    <property type="entry name" value="NSD_PHD-1st"/>
</dbReference>
<keyword evidence="8" id="KW-0677">Repeat</keyword>
<sequence length="616" mass="70214">MGGSRIRKRRRRDREKRRKNEEEEEEDEAEEEDEDDGFSYVCAVCKDFGQLLCCERCREGFHLSCIGLSEFPEVDPWLCSTCSVDKVRCFECKAFGVLQDEMMHCTFEGCSKFYHVKCIKRLAQAITTAAVAAMTKTTTVAAVASSSLVCPHHHCHACVDSEDVKQEKLLRCLKCPISYHKPCAPDGTHLLEDMPGYLICRKHVDNWKHDSVEAEPSHNLQVIFKRLPLPIVVHDFDLPRYIFEAVRRLQKRPPSYCHIRRNVYMVKKMKRRQEDESLECMCKSTTGSTQQQTCAKDCLCGMLFTSCSASCGCGGLCTNLPFHKRPVCKLKVVKTEKCGWGLTADEDIKAGAFLVEYVGEVIDDKTCEERLWVMKEQGEINFYMCEISREMVIDATFKGNLSRYINHSCHPNSELQKWEIDGEIRIGIFAVTDIKHGEFITYDYQFIQFGTNQQCHCGSSDCRGLLGKPIKQPKRCTDAKALTSNALPQSLKKSQLLKRYKSEIGCFCGGGGYDIVVPALHCEPTTGTSFVGLRIRVWWPLDQKFYHGKIVAYDVLTGKHQILYDDGEAEALCMSKERWEVEKAMSCSQRKRRFFTPTWEHPCVLNGEDESGSSDD</sequence>
<dbReference type="InterPro" id="IPR003616">
    <property type="entry name" value="Post-SET_dom"/>
</dbReference>
<protein>
    <recommendedName>
        <fullName evidence="21">Histone-lysine N-methyltransferase</fullName>
    </recommendedName>
</protein>
<dbReference type="PANTHER" id="PTHR22884">
    <property type="entry name" value="SET DOMAIN PROTEINS"/>
    <property type="match status" value="1"/>
</dbReference>
<dbReference type="SUPFAM" id="SSF82199">
    <property type="entry name" value="SET domain"/>
    <property type="match status" value="1"/>
</dbReference>
<dbReference type="Gene3D" id="2.30.30.140">
    <property type="match status" value="1"/>
</dbReference>
<evidence type="ECO:0000256" key="11">
    <source>
        <dbReference type="ARBA" id="ARBA00022853"/>
    </source>
</evidence>
<keyword evidence="20" id="KW-1185">Reference proteome</keyword>
<dbReference type="InterPro" id="IPR019787">
    <property type="entry name" value="Znf_PHD-finger"/>
</dbReference>
<gene>
    <name evidence="19" type="ORF">CSSPJE1EN1_LOCUS10812</name>
</gene>
<evidence type="ECO:0000256" key="14">
    <source>
        <dbReference type="SAM" id="MobiDB-lite"/>
    </source>
</evidence>
<keyword evidence="5" id="KW-0808">Transferase</keyword>
<dbReference type="InterPro" id="IPR055197">
    <property type="entry name" value="PHDvar_NSD"/>
</dbReference>
<dbReference type="PROSITE" id="PS01359">
    <property type="entry name" value="ZF_PHD_1"/>
    <property type="match status" value="1"/>
</dbReference>
<dbReference type="InterPro" id="IPR006560">
    <property type="entry name" value="AWS_dom"/>
</dbReference>